<organism evidence="1 2">
    <name type="scientific">Candidatus Kaiserbacteria bacterium GW2011_GWA2_52_12</name>
    <dbReference type="NCBI Taxonomy" id="1618671"/>
    <lineage>
        <taxon>Bacteria</taxon>
        <taxon>Candidatus Kaiseribacteriota</taxon>
    </lineage>
</organism>
<comment type="caution">
    <text evidence="1">The sequence shown here is derived from an EMBL/GenBank/DDBJ whole genome shotgun (WGS) entry which is preliminary data.</text>
</comment>
<sequence length="99" mass="11511">MDQVTDTDEPIGYTPRKYTIFEEQIEDSWLFDTEDVNRLITDWVGNATPGPRFRILRMTKEDVVEAMKAHVLNCYERDLSPFAGVAELRLIMEERGLNS</sequence>
<proteinExistence type="predicted"/>
<reference evidence="1 2" key="1">
    <citation type="journal article" date="2015" name="Nature">
        <title>rRNA introns, odd ribosomes, and small enigmatic genomes across a large radiation of phyla.</title>
        <authorList>
            <person name="Brown C.T."/>
            <person name="Hug L.A."/>
            <person name="Thomas B.C."/>
            <person name="Sharon I."/>
            <person name="Castelle C.J."/>
            <person name="Singh A."/>
            <person name="Wilkins M.J."/>
            <person name="Williams K.H."/>
            <person name="Banfield J.F."/>
        </authorList>
    </citation>
    <scope>NUCLEOTIDE SEQUENCE [LARGE SCALE GENOMIC DNA]</scope>
</reference>
<dbReference type="EMBL" id="LCQW01000027">
    <property type="protein sequence ID" value="KKW23168.1"/>
    <property type="molecule type" value="Genomic_DNA"/>
</dbReference>
<dbReference type="Proteomes" id="UP000034273">
    <property type="component" value="Unassembled WGS sequence"/>
</dbReference>
<evidence type="ECO:0000313" key="2">
    <source>
        <dbReference type="Proteomes" id="UP000034273"/>
    </source>
</evidence>
<dbReference type="STRING" id="1618671.UY67_C0027G0005"/>
<accession>A0A0G1WWB5</accession>
<gene>
    <name evidence="1" type="ORF">UY67_C0027G0005</name>
</gene>
<evidence type="ECO:0000313" key="1">
    <source>
        <dbReference type="EMBL" id="KKW23168.1"/>
    </source>
</evidence>
<protein>
    <submittedName>
        <fullName evidence="1">Uncharacterized protein</fullName>
    </submittedName>
</protein>
<name>A0A0G1WWB5_9BACT</name>
<dbReference type="AlphaFoldDB" id="A0A0G1WWB5"/>